<dbReference type="Proteomes" id="UP001151081">
    <property type="component" value="Unassembled WGS sequence"/>
</dbReference>
<keyword evidence="5" id="KW-1185">Reference proteome</keyword>
<dbReference type="PANTHER" id="PTHR12304">
    <property type="entry name" value="INOSINE-URIDINE PREFERRING NUCLEOSIDE HYDROLASE"/>
    <property type="match status" value="1"/>
</dbReference>
<proteinExistence type="predicted"/>
<dbReference type="Gene3D" id="3.90.245.10">
    <property type="entry name" value="Ribonucleoside hydrolase-like"/>
    <property type="match status" value="1"/>
</dbReference>
<gene>
    <name evidence="4" type="ORF">KEG57_03765</name>
</gene>
<accession>A0A9X3WWR4</accession>
<evidence type="ECO:0000313" key="5">
    <source>
        <dbReference type="Proteomes" id="UP001151081"/>
    </source>
</evidence>
<dbReference type="GO" id="GO:0005829">
    <property type="term" value="C:cytosol"/>
    <property type="evidence" value="ECO:0007669"/>
    <property type="project" value="TreeGrafter"/>
</dbReference>
<reference evidence="4 5" key="1">
    <citation type="submission" date="2021-04" db="EMBL/GenBank/DDBJ databases">
        <title>Genome analysis of Polyangium sp.</title>
        <authorList>
            <person name="Li Y."/>
            <person name="Wang J."/>
        </authorList>
    </citation>
    <scope>NUCLEOTIDE SEQUENCE [LARGE SCALE GENOMIC DNA]</scope>
    <source>
        <strain evidence="4 5">SDU14</strain>
    </source>
</reference>
<evidence type="ECO:0000313" key="4">
    <source>
        <dbReference type="EMBL" id="MDC3979604.1"/>
    </source>
</evidence>
<dbReference type="AlphaFoldDB" id="A0A9X3WWR4"/>
<sequence>MNVLRQIVIDTDAGWDDWLALLFLMKCPEIEILGVTVTGVGEAHLTPGMTNMQRLLVFGGQSANVYPGAQKPLLYSNVFPASFRATIDSFWGVSIPPPPGRTGTSTISTTSAVDFLYQTFAAAAARGKPVDMLCIGGFTNLATLLAERPLPEFQAGIGTIYAMAGAVGVPGNVYDPGDATWGYYDNTKAEWNVFVDAKAAEIALRAGLRIVLVPLDATNHVPVTTAYVNAYGSAAGSDVYAGFVYTLLQLQAGETNFFDPLAAAVLRTQSAKDLVTTAPFRLEVSTGFDEEDNTTGALTPTADPAFPEVVVCTSANATTFEGLFSSATLPRQG</sequence>
<dbReference type="InterPro" id="IPR001910">
    <property type="entry name" value="Inosine/uridine_hydrolase_dom"/>
</dbReference>
<feature type="domain" description="Inosine/uridine-preferring nucleoside hydrolase" evidence="3">
    <location>
        <begin position="7"/>
        <end position="320"/>
    </location>
</feature>
<dbReference type="GO" id="GO:0008477">
    <property type="term" value="F:purine nucleosidase activity"/>
    <property type="evidence" value="ECO:0007669"/>
    <property type="project" value="TreeGrafter"/>
</dbReference>
<keyword evidence="2" id="KW-0326">Glycosidase</keyword>
<dbReference type="PANTHER" id="PTHR12304:SF46">
    <property type="entry name" value="INOSINE-ADENOSINE-GUANOSINE-NUCLEOSIDE HYDROLASE"/>
    <property type="match status" value="1"/>
</dbReference>
<dbReference type="SUPFAM" id="SSF53590">
    <property type="entry name" value="Nucleoside hydrolase"/>
    <property type="match status" value="1"/>
</dbReference>
<evidence type="ECO:0000259" key="3">
    <source>
        <dbReference type="Pfam" id="PF01156"/>
    </source>
</evidence>
<keyword evidence="1 4" id="KW-0378">Hydrolase</keyword>
<dbReference type="InterPro" id="IPR036452">
    <property type="entry name" value="Ribo_hydro-like"/>
</dbReference>
<evidence type="ECO:0000256" key="2">
    <source>
        <dbReference type="ARBA" id="ARBA00023295"/>
    </source>
</evidence>
<dbReference type="Pfam" id="PF01156">
    <property type="entry name" value="IU_nuc_hydro"/>
    <property type="match status" value="1"/>
</dbReference>
<organism evidence="4 5">
    <name type="scientific">Polyangium jinanense</name>
    <dbReference type="NCBI Taxonomy" id="2829994"/>
    <lineage>
        <taxon>Bacteria</taxon>
        <taxon>Pseudomonadati</taxon>
        <taxon>Myxococcota</taxon>
        <taxon>Polyangia</taxon>
        <taxon>Polyangiales</taxon>
        <taxon>Polyangiaceae</taxon>
        <taxon>Polyangium</taxon>
    </lineage>
</organism>
<dbReference type="InterPro" id="IPR023186">
    <property type="entry name" value="IUNH"/>
</dbReference>
<name>A0A9X3WWR4_9BACT</name>
<evidence type="ECO:0000256" key="1">
    <source>
        <dbReference type="ARBA" id="ARBA00022801"/>
    </source>
</evidence>
<dbReference type="EMBL" id="JAGTJJ010000001">
    <property type="protein sequence ID" value="MDC3979604.1"/>
    <property type="molecule type" value="Genomic_DNA"/>
</dbReference>
<protein>
    <submittedName>
        <fullName evidence="4">Nucleoside hydrolase</fullName>
    </submittedName>
</protein>
<dbReference type="GO" id="GO:0006152">
    <property type="term" value="P:purine nucleoside catabolic process"/>
    <property type="evidence" value="ECO:0007669"/>
    <property type="project" value="TreeGrafter"/>
</dbReference>
<comment type="caution">
    <text evidence="4">The sequence shown here is derived from an EMBL/GenBank/DDBJ whole genome shotgun (WGS) entry which is preliminary data.</text>
</comment>